<keyword evidence="2" id="KW-1185">Reference proteome</keyword>
<protein>
    <submittedName>
        <fullName evidence="1">Uncharacterized protein</fullName>
    </submittedName>
</protein>
<evidence type="ECO:0000313" key="1">
    <source>
        <dbReference type="EMBL" id="KAK9883779.1"/>
    </source>
</evidence>
<proteinExistence type="predicted"/>
<organism evidence="1 2">
    <name type="scientific">Henosepilachna vigintioctopunctata</name>
    <dbReference type="NCBI Taxonomy" id="420089"/>
    <lineage>
        <taxon>Eukaryota</taxon>
        <taxon>Metazoa</taxon>
        <taxon>Ecdysozoa</taxon>
        <taxon>Arthropoda</taxon>
        <taxon>Hexapoda</taxon>
        <taxon>Insecta</taxon>
        <taxon>Pterygota</taxon>
        <taxon>Neoptera</taxon>
        <taxon>Endopterygota</taxon>
        <taxon>Coleoptera</taxon>
        <taxon>Polyphaga</taxon>
        <taxon>Cucujiformia</taxon>
        <taxon>Coccinelloidea</taxon>
        <taxon>Coccinellidae</taxon>
        <taxon>Epilachninae</taxon>
        <taxon>Epilachnini</taxon>
        <taxon>Henosepilachna</taxon>
    </lineage>
</organism>
<dbReference type="AlphaFoldDB" id="A0AAW1USF7"/>
<comment type="caution">
    <text evidence="1">The sequence shown here is derived from an EMBL/GenBank/DDBJ whole genome shotgun (WGS) entry which is preliminary data.</text>
</comment>
<dbReference type="Proteomes" id="UP001431783">
    <property type="component" value="Unassembled WGS sequence"/>
</dbReference>
<sequence>MGNRTSSNVSASDSGYENIGNRVWLYIYRTWEGIVSSDRRTKSRTTSRSRKSDLSDITTEFDSQYSVCSCSQCQKDDGFSSGCYRALDTGTGPITGFLSHSLGLRKGKESLVPNENKGRYYDSE</sequence>
<evidence type="ECO:0000313" key="2">
    <source>
        <dbReference type="Proteomes" id="UP001431783"/>
    </source>
</evidence>
<gene>
    <name evidence="1" type="ORF">WA026_001969</name>
</gene>
<reference evidence="1 2" key="1">
    <citation type="submission" date="2023-03" db="EMBL/GenBank/DDBJ databases">
        <title>Genome insight into feeding habits of ladybird beetles.</title>
        <authorList>
            <person name="Li H.-S."/>
            <person name="Huang Y.-H."/>
            <person name="Pang H."/>
        </authorList>
    </citation>
    <scope>NUCLEOTIDE SEQUENCE [LARGE SCALE GENOMIC DNA]</scope>
    <source>
        <strain evidence="1">SYSU_2023b</strain>
        <tissue evidence="1">Whole body</tissue>
    </source>
</reference>
<name>A0AAW1USF7_9CUCU</name>
<accession>A0AAW1USF7</accession>
<dbReference type="EMBL" id="JARQZJ010000091">
    <property type="protein sequence ID" value="KAK9883779.1"/>
    <property type="molecule type" value="Genomic_DNA"/>
</dbReference>